<reference evidence="2" key="1">
    <citation type="submission" date="2020-05" db="EMBL/GenBank/DDBJ databases">
        <title>Phylogenomic resolution of chytrid fungi.</title>
        <authorList>
            <person name="Stajich J.E."/>
            <person name="Amses K."/>
            <person name="Simmons R."/>
            <person name="Seto K."/>
            <person name="Myers J."/>
            <person name="Bonds A."/>
            <person name="Quandt C.A."/>
            <person name="Barry K."/>
            <person name="Liu P."/>
            <person name="Grigoriev I."/>
            <person name="Longcore J.E."/>
            <person name="James T.Y."/>
        </authorList>
    </citation>
    <scope>NUCLEOTIDE SEQUENCE</scope>
    <source>
        <strain evidence="2">JEL0379</strain>
    </source>
</reference>
<feature type="region of interest" description="Disordered" evidence="1">
    <location>
        <begin position="1"/>
        <end position="36"/>
    </location>
</feature>
<keyword evidence="3" id="KW-1185">Reference proteome</keyword>
<evidence type="ECO:0000313" key="3">
    <source>
        <dbReference type="Proteomes" id="UP001212152"/>
    </source>
</evidence>
<dbReference type="Proteomes" id="UP001212152">
    <property type="component" value="Unassembled WGS sequence"/>
</dbReference>
<dbReference type="EMBL" id="JADGJQ010000055">
    <property type="protein sequence ID" value="KAJ3175181.1"/>
    <property type="molecule type" value="Genomic_DNA"/>
</dbReference>
<organism evidence="2 3">
    <name type="scientific">Geranomyces variabilis</name>
    <dbReference type="NCBI Taxonomy" id="109894"/>
    <lineage>
        <taxon>Eukaryota</taxon>
        <taxon>Fungi</taxon>
        <taxon>Fungi incertae sedis</taxon>
        <taxon>Chytridiomycota</taxon>
        <taxon>Chytridiomycota incertae sedis</taxon>
        <taxon>Chytridiomycetes</taxon>
        <taxon>Spizellomycetales</taxon>
        <taxon>Powellomycetaceae</taxon>
        <taxon>Geranomyces</taxon>
    </lineage>
</organism>
<feature type="region of interest" description="Disordered" evidence="1">
    <location>
        <begin position="318"/>
        <end position="422"/>
    </location>
</feature>
<dbReference type="AlphaFoldDB" id="A0AAD5TFI5"/>
<feature type="compositionally biased region" description="Low complexity" evidence="1">
    <location>
        <begin position="101"/>
        <end position="114"/>
    </location>
</feature>
<evidence type="ECO:0000313" key="2">
    <source>
        <dbReference type="EMBL" id="KAJ3175181.1"/>
    </source>
</evidence>
<feature type="region of interest" description="Disordered" evidence="1">
    <location>
        <begin position="745"/>
        <end position="790"/>
    </location>
</feature>
<feature type="region of interest" description="Disordered" evidence="1">
    <location>
        <begin position="88"/>
        <end position="121"/>
    </location>
</feature>
<comment type="caution">
    <text evidence="2">The sequence shown here is derived from an EMBL/GenBank/DDBJ whole genome shotgun (WGS) entry which is preliminary data.</text>
</comment>
<gene>
    <name evidence="2" type="ORF">HDU87_006416</name>
</gene>
<name>A0AAD5TFI5_9FUNG</name>
<feature type="compositionally biased region" description="Basic and acidic residues" evidence="1">
    <location>
        <begin position="745"/>
        <end position="754"/>
    </location>
</feature>
<protein>
    <submittedName>
        <fullName evidence="2">Uncharacterized protein</fullName>
    </submittedName>
</protein>
<evidence type="ECO:0000256" key="1">
    <source>
        <dbReference type="SAM" id="MobiDB-lite"/>
    </source>
</evidence>
<feature type="compositionally biased region" description="Low complexity" evidence="1">
    <location>
        <begin position="778"/>
        <end position="787"/>
    </location>
</feature>
<dbReference type="PROSITE" id="PS50007">
    <property type="entry name" value="PIPLC_X_DOMAIN"/>
    <property type="match status" value="1"/>
</dbReference>
<proteinExistence type="predicted"/>
<feature type="compositionally biased region" description="Polar residues" evidence="1">
    <location>
        <begin position="393"/>
        <end position="402"/>
    </location>
</feature>
<accession>A0AAD5TFI5</accession>
<sequence length="1046" mass="111261">MNKSDEPATESKLGERTTAGRRPSQPGLVPQGDRHYVATSSVMAGITMAGIGVKPQMTDSTAKMRGLSAVVVPSQSIANFGLPSLESLAAQPPTRAPPRPTSSGSSSIGRYSEPTRGTTHVVESVPRLSLGAQEGPCPPAPLTSQASIVRHATTALQDATQRGDVSSTHQQAALLISAANNFIAVAQQSARESDDEKYRAELESRIRDVEQDIPRLRDGAWGTTGEVGEPSLESGLELFSIVNLLSSKLTRLGTYIRPVPRQQSQVQAGGFTTSNKPLMSSKLAHQVVNDDSLSPETSTLDVVVGDSYEELPVPVVPLQYRGDAKPPGAKSTSQPQSIPRVAAPSAGPPSVGVAALTDRSAARLHVPNAEQRPPSFTDRDSYGPKKQKPQARPQGSSSSQANVDEAREKQPSLANTDVGAVGKVTDAQRAPVIPAGSIGKIESANVERAPSASVARLASASGGKVDVLSSGQVKPASIGKVDPATIGKVEASSIGKVDPASIGKVNPTSMGKVNPASIGKVEASSIGKVDPVSIWKVDPVSIGKVNPASIGKVNSASVGKLVGPSPVPLVPTTAALSAAAIAPPPAGRSSGVQPAVETASGVSPSSIGNAAVPPVAAAPPSTNIVVVAPRQPIPPIVSAPTVDPYAALSIGKVAAPPPSAGPVFHVNWNPSTGLQGVTQVADSPARDAIIVMPNAGASNLVAPAPFVLPTPIAAPPSLRALEFAPQRPLEVNVNVAGLQTGLTADEKSGMTDRKGKGRASMLRVERTELPPSGGGDPGPSSEAAAAGIDGDGPSVEVYEVYETRRKLRFFPWISWKIDPNKAERKKKRKPGYDHCESGAGRAVCGQLFRGGSSEWNNDYNVFDFVDSFLNRPDHDNDNSIARSDDYQQLHHCELHNACSQPAEYHVDNRNLDNDYAVKHHDDSCKLDHYHSAEPNDDDRKLYYHYAAEYDDDNCKLNYDYRAGHNDHSNHYHDFDNYDHDNSFYGFHNHDTSFHDHDAGVHDYNGSFNNGHYDAIKYYHHYNRCFRHHHDNDNAWDHYDDTEYYNH</sequence>